<name>A0AAV1VAD9_9STRA</name>
<comment type="caution">
    <text evidence="1">The sequence shown here is derived from an EMBL/GenBank/DDBJ whole genome shotgun (WGS) entry which is preliminary data.</text>
</comment>
<gene>
    <name evidence="1" type="ORF">PM001_LOCUS28452</name>
</gene>
<accession>A0AAV1VAD9</accession>
<sequence>MQLDAGLPRLRAQVAVAGVPAQVPDAKHARVLVMQETYRALVLSQRFTLQRARQPAVASFRSCSALDSSVAGIHHDCRVGSRVELLYATTEWEVGRRDTDGRSFIAWGRHRSDSAKAPAGRKSTLGATATM</sequence>
<dbReference type="Proteomes" id="UP001162060">
    <property type="component" value="Unassembled WGS sequence"/>
</dbReference>
<evidence type="ECO:0000313" key="1">
    <source>
        <dbReference type="EMBL" id="CAK7943302.1"/>
    </source>
</evidence>
<reference evidence="1" key="1">
    <citation type="submission" date="2024-01" db="EMBL/GenBank/DDBJ databases">
        <authorList>
            <person name="Webb A."/>
        </authorList>
    </citation>
    <scope>NUCLEOTIDE SEQUENCE</scope>
    <source>
        <strain evidence="1">Pm1</strain>
    </source>
</reference>
<evidence type="ECO:0000313" key="2">
    <source>
        <dbReference type="Proteomes" id="UP001162060"/>
    </source>
</evidence>
<dbReference type="AlphaFoldDB" id="A0AAV1VAD9"/>
<protein>
    <submittedName>
        <fullName evidence="1">Uncharacterized protein</fullName>
    </submittedName>
</protein>
<dbReference type="EMBL" id="CAKLBY020000297">
    <property type="protein sequence ID" value="CAK7943302.1"/>
    <property type="molecule type" value="Genomic_DNA"/>
</dbReference>
<proteinExistence type="predicted"/>
<organism evidence="1 2">
    <name type="scientific">Peronospora matthiolae</name>
    <dbReference type="NCBI Taxonomy" id="2874970"/>
    <lineage>
        <taxon>Eukaryota</taxon>
        <taxon>Sar</taxon>
        <taxon>Stramenopiles</taxon>
        <taxon>Oomycota</taxon>
        <taxon>Peronosporomycetes</taxon>
        <taxon>Peronosporales</taxon>
        <taxon>Peronosporaceae</taxon>
        <taxon>Peronospora</taxon>
    </lineage>
</organism>